<evidence type="ECO:0000256" key="1">
    <source>
        <dbReference type="SAM" id="SignalP"/>
    </source>
</evidence>
<comment type="caution">
    <text evidence="2">The sequence shown here is derived from an EMBL/GenBank/DDBJ whole genome shotgun (WGS) entry which is preliminary data.</text>
</comment>
<evidence type="ECO:0000313" key="2">
    <source>
        <dbReference type="EMBL" id="MDP4529730.1"/>
    </source>
</evidence>
<dbReference type="RefSeq" id="WP_305945794.1">
    <property type="nucleotide sequence ID" value="NZ_JAUZVY010000005.1"/>
</dbReference>
<dbReference type="InterPro" id="IPR008993">
    <property type="entry name" value="TIMP-like_OB-fold"/>
</dbReference>
<feature type="signal peptide" evidence="1">
    <location>
        <begin position="1"/>
        <end position="18"/>
    </location>
</feature>
<evidence type="ECO:0000313" key="3">
    <source>
        <dbReference type="Proteomes" id="UP001236258"/>
    </source>
</evidence>
<sequence>MRFFLAIIVLLISGTSFAFSCSNNITKRDFEKADYVYIGRVMSAAVTPDEVVESQLQVKEVLKGKPDKYVFFSAASFNAMCEGAVLVGADYIVFGRYGEKTWLTACGSTQEFWHREQIDMFISGS</sequence>
<reference evidence="2 3" key="1">
    <citation type="submission" date="2023-08" db="EMBL/GenBank/DDBJ databases">
        <authorList>
            <person name="Joshi A."/>
            <person name="Thite S."/>
        </authorList>
    </citation>
    <scope>NUCLEOTIDE SEQUENCE [LARGE SCALE GENOMIC DNA]</scope>
    <source>
        <strain evidence="2 3">1E1</strain>
    </source>
</reference>
<dbReference type="PROSITE" id="PS51257">
    <property type="entry name" value="PROKAR_LIPOPROTEIN"/>
    <property type="match status" value="1"/>
</dbReference>
<dbReference type="Gene3D" id="2.40.50.120">
    <property type="match status" value="1"/>
</dbReference>
<feature type="chain" id="PRO_5047453585" description="Tissue inhibitor of metalloproteinase" evidence="1">
    <location>
        <begin position="19"/>
        <end position="125"/>
    </location>
</feature>
<dbReference type="SUPFAM" id="SSF50242">
    <property type="entry name" value="TIMP-like"/>
    <property type="match status" value="1"/>
</dbReference>
<dbReference type="EMBL" id="JAUZVY010000005">
    <property type="protein sequence ID" value="MDP4529730.1"/>
    <property type="molecule type" value="Genomic_DNA"/>
</dbReference>
<evidence type="ECO:0008006" key="4">
    <source>
        <dbReference type="Google" id="ProtNLM"/>
    </source>
</evidence>
<proteinExistence type="predicted"/>
<name>A0ABT9GRX2_9GAMM</name>
<organism evidence="2 3">
    <name type="scientific">Alkalimonas delamerensis</name>
    <dbReference type="NCBI Taxonomy" id="265981"/>
    <lineage>
        <taxon>Bacteria</taxon>
        <taxon>Pseudomonadati</taxon>
        <taxon>Pseudomonadota</taxon>
        <taxon>Gammaproteobacteria</taxon>
        <taxon>Alkalimonas</taxon>
    </lineage>
</organism>
<gene>
    <name evidence="2" type="ORF">Q3O59_11925</name>
</gene>
<keyword evidence="1" id="KW-0732">Signal</keyword>
<keyword evidence="3" id="KW-1185">Reference proteome</keyword>
<accession>A0ABT9GRX2</accession>
<protein>
    <recommendedName>
        <fullName evidence="4">Tissue inhibitor of metalloproteinase</fullName>
    </recommendedName>
</protein>
<dbReference type="Proteomes" id="UP001236258">
    <property type="component" value="Unassembled WGS sequence"/>
</dbReference>